<gene>
    <name evidence="2" type="ORF">OSJNBa0054L14.17</name>
    <name evidence="1" type="ORF">P0504D03.3</name>
</gene>
<dbReference type="Proteomes" id="UP000817658">
    <property type="component" value="Chromosome 1"/>
</dbReference>
<reference evidence="3" key="2">
    <citation type="journal article" date="2005" name="Nature">
        <title>The map-based sequence of the rice genome.</title>
        <authorList>
            <consortium name="International rice genome sequencing project (IRGSP)"/>
            <person name="Matsumoto T."/>
            <person name="Wu J."/>
            <person name="Kanamori H."/>
            <person name="Katayose Y."/>
            <person name="Fujisawa M."/>
            <person name="Namiki N."/>
            <person name="Mizuno H."/>
            <person name="Yamamoto K."/>
            <person name="Antonio B.A."/>
            <person name="Baba T."/>
            <person name="Sakata K."/>
            <person name="Nagamura Y."/>
            <person name="Aoki H."/>
            <person name="Arikawa K."/>
            <person name="Arita K."/>
            <person name="Bito T."/>
            <person name="Chiden Y."/>
            <person name="Fujitsuka N."/>
            <person name="Fukunaka R."/>
            <person name="Hamada M."/>
            <person name="Harada C."/>
            <person name="Hayashi A."/>
            <person name="Hijishita S."/>
            <person name="Honda M."/>
            <person name="Hosokawa S."/>
            <person name="Ichikawa Y."/>
            <person name="Idonuma A."/>
            <person name="Iijima M."/>
            <person name="Ikeda M."/>
            <person name="Ikeno M."/>
            <person name="Ito K."/>
            <person name="Ito S."/>
            <person name="Ito T."/>
            <person name="Ito Y."/>
            <person name="Ito Y."/>
            <person name="Iwabuchi A."/>
            <person name="Kamiya K."/>
            <person name="Karasawa W."/>
            <person name="Kurita K."/>
            <person name="Katagiri S."/>
            <person name="Kikuta A."/>
            <person name="Kobayashi H."/>
            <person name="Kobayashi N."/>
            <person name="Machita K."/>
            <person name="Maehara T."/>
            <person name="Masukawa M."/>
            <person name="Mizubayashi T."/>
            <person name="Mukai Y."/>
            <person name="Nagasaki H."/>
            <person name="Nagata Y."/>
            <person name="Naito S."/>
            <person name="Nakashima M."/>
            <person name="Nakama Y."/>
            <person name="Nakamichi Y."/>
            <person name="Nakamura M."/>
            <person name="Meguro A."/>
            <person name="Negishi M."/>
            <person name="Ohta I."/>
            <person name="Ohta T."/>
            <person name="Okamoto M."/>
            <person name="Ono N."/>
            <person name="Saji S."/>
            <person name="Sakaguchi M."/>
            <person name="Sakai K."/>
            <person name="Shibata M."/>
            <person name="Shimokawa T."/>
            <person name="Song J."/>
            <person name="Takazaki Y."/>
            <person name="Terasawa K."/>
            <person name="Tsugane M."/>
            <person name="Tsuji K."/>
            <person name="Ueda S."/>
            <person name="Waki K."/>
            <person name="Yamagata H."/>
            <person name="Yamamoto M."/>
            <person name="Yamamoto S."/>
            <person name="Yamane H."/>
            <person name="Yoshiki S."/>
            <person name="Yoshihara R."/>
            <person name="Yukawa K."/>
            <person name="Zhong H."/>
            <person name="Yano M."/>
            <person name="Yuan Q."/>
            <person name="Ouyang S."/>
            <person name="Liu J."/>
            <person name="Jones K.M."/>
            <person name="Gansberger K."/>
            <person name="Moffat K."/>
            <person name="Hill J."/>
            <person name="Bera J."/>
            <person name="Fadrosh D."/>
            <person name="Jin S."/>
            <person name="Johri S."/>
            <person name="Kim M."/>
            <person name="Overton L."/>
            <person name="Reardon M."/>
            <person name="Tsitrin T."/>
            <person name="Vuong H."/>
            <person name="Weaver B."/>
            <person name="Ciecko A."/>
            <person name="Tallon L."/>
            <person name="Jackson J."/>
            <person name="Pai G."/>
            <person name="Aken S.V."/>
            <person name="Utterback T."/>
            <person name="Reidmuller S."/>
            <person name="Feldblyum T."/>
            <person name="Hsiao J."/>
            <person name="Zismann V."/>
            <person name="Iobst S."/>
            <person name="de Vazeille A.R."/>
            <person name="Buell C.R."/>
            <person name="Ying K."/>
            <person name="Li Y."/>
            <person name="Lu T."/>
            <person name="Huang Y."/>
            <person name="Zhao Q."/>
            <person name="Feng Q."/>
            <person name="Zhang L."/>
            <person name="Zhu J."/>
            <person name="Weng Q."/>
            <person name="Mu J."/>
            <person name="Lu Y."/>
            <person name="Fan D."/>
            <person name="Liu Y."/>
            <person name="Guan J."/>
            <person name="Zhang Y."/>
            <person name="Yu S."/>
            <person name="Liu X."/>
            <person name="Zhang Y."/>
            <person name="Hong G."/>
            <person name="Han B."/>
            <person name="Choisne N."/>
            <person name="Demange N."/>
            <person name="Orjeda G."/>
            <person name="Samain S."/>
            <person name="Cattolico L."/>
            <person name="Pelletier E."/>
            <person name="Couloux A."/>
            <person name="Segurens B."/>
            <person name="Wincker P."/>
            <person name="D'Hont A."/>
            <person name="Scarpelli C."/>
            <person name="Weissenbach J."/>
            <person name="Salanoubat M."/>
            <person name="Quetier F."/>
            <person name="Yu Y."/>
            <person name="Kim H.R."/>
            <person name="Rambo T."/>
            <person name="Currie J."/>
            <person name="Collura K."/>
            <person name="Luo M."/>
            <person name="Yang T."/>
            <person name="Ammiraju J.S.S."/>
            <person name="Engler F."/>
            <person name="Soderlund C."/>
            <person name="Wing R.A."/>
            <person name="Palmer L.E."/>
            <person name="de la Bastide M."/>
            <person name="Spiegel L."/>
            <person name="Nascimento L."/>
            <person name="Zutavern T."/>
            <person name="O'Shaughnessy A."/>
            <person name="Dike S."/>
            <person name="Dedhia N."/>
            <person name="Preston R."/>
            <person name="Balija V."/>
            <person name="McCombie W.R."/>
            <person name="Chow T."/>
            <person name="Chen H."/>
            <person name="Chung M."/>
            <person name="Chen C."/>
            <person name="Shaw J."/>
            <person name="Wu H."/>
            <person name="Hsiao K."/>
            <person name="Chao Y."/>
            <person name="Chu M."/>
            <person name="Cheng C."/>
            <person name="Hour A."/>
            <person name="Lee P."/>
            <person name="Lin S."/>
            <person name="Lin Y."/>
            <person name="Liou J."/>
            <person name="Liu S."/>
            <person name="Hsing Y."/>
            <person name="Raghuvanshi S."/>
            <person name="Mohanty A."/>
            <person name="Bharti A.K."/>
            <person name="Gaur A."/>
            <person name="Gupta V."/>
            <person name="Kumar D."/>
            <person name="Ravi V."/>
            <person name="Vij S."/>
            <person name="Kapur A."/>
            <person name="Khurana P."/>
            <person name="Khurana P."/>
            <person name="Khurana J.P."/>
            <person name="Tyagi A.K."/>
            <person name="Gaikwad K."/>
            <person name="Singh A."/>
            <person name="Dalal V."/>
            <person name="Srivastava S."/>
            <person name="Dixit A."/>
            <person name="Pal A.K."/>
            <person name="Ghazi I.A."/>
            <person name="Yadav M."/>
            <person name="Pandit A."/>
            <person name="Bhargava A."/>
            <person name="Sureshbabu K."/>
            <person name="Batra K."/>
            <person name="Sharma T.R."/>
            <person name="Mohapatra T."/>
            <person name="Singh N.K."/>
            <person name="Messing J."/>
            <person name="Nelson A.B."/>
            <person name="Fuks G."/>
            <person name="Kavchok S."/>
            <person name="Keizer G."/>
            <person name="Linton E."/>
            <person name="Llaca V."/>
            <person name="Song R."/>
            <person name="Tanyolac B."/>
            <person name="Young S."/>
            <person name="Ho-Il K."/>
            <person name="Hahn J.H."/>
            <person name="Sangsakoo G."/>
            <person name="Vanavichit A."/>
            <person name="de Mattos Luiz.A.T."/>
            <person name="Zimmer P.D."/>
            <person name="Malone G."/>
            <person name="Dellagostin O."/>
            <person name="de Oliveira A.C."/>
            <person name="Bevan M."/>
            <person name="Bancroft I."/>
            <person name="Minx P."/>
            <person name="Cordum H."/>
            <person name="Wilson R."/>
            <person name="Cheng Z."/>
            <person name="Jin W."/>
            <person name="Jiang J."/>
            <person name="Leong S.A."/>
            <person name="Iwama H."/>
            <person name="Gojobori T."/>
            <person name="Itoh T."/>
            <person name="Niimura Y."/>
            <person name="Fujii Y."/>
            <person name="Habara T."/>
            <person name="Sakai H."/>
            <person name="Sato Y."/>
            <person name="Wilson G."/>
            <person name="Kumar K."/>
            <person name="McCouch S."/>
            <person name="Juretic N."/>
            <person name="Hoen D."/>
            <person name="Wright S."/>
            <person name="Bruskiewich R."/>
            <person name="Bureau T."/>
            <person name="Miyao A."/>
            <person name="Hirochika H."/>
            <person name="Nishikawa T."/>
            <person name="Kadowaki K."/>
            <person name="Sugiura M."/>
            <person name="Burr B."/>
            <person name="Sasaki T."/>
        </authorList>
    </citation>
    <scope>NUCLEOTIDE SEQUENCE [LARGE SCALE GENOMIC DNA]</scope>
    <source>
        <strain evidence="3">cv. Nipponbare</strain>
    </source>
</reference>
<evidence type="ECO:0000313" key="1">
    <source>
        <dbReference type="EMBL" id="BAD73071.1"/>
    </source>
</evidence>
<sequence>MFNMKGNKKKGTMDGKEAHQIEGNKVMLLLQPCRLKPPLSSPISISLNSPCMCKMLGWMESLDDGDCCDLTCMN</sequence>
<dbReference type="AlphaFoldDB" id="Q5QMU2"/>
<protein>
    <submittedName>
        <fullName evidence="2">Uncharacterized protein</fullName>
    </submittedName>
</protein>
<organism evidence="2">
    <name type="scientific">Oryza sativa subsp. japonica</name>
    <name type="common">Rice</name>
    <dbReference type="NCBI Taxonomy" id="39947"/>
    <lineage>
        <taxon>Eukaryota</taxon>
        <taxon>Viridiplantae</taxon>
        <taxon>Streptophyta</taxon>
        <taxon>Embryophyta</taxon>
        <taxon>Tracheophyta</taxon>
        <taxon>Spermatophyta</taxon>
        <taxon>Magnoliopsida</taxon>
        <taxon>Liliopsida</taxon>
        <taxon>Poales</taxon>
        <taxon>Poaceae</taxon>
        <taxon>BOP clade</taxon>
        <taxon>Oryzoideae</taxon>
        <taxon>Oryzeae</taxon>
        <taxon>Oryzinae</taxon>
        <taxon>Oryza</taxon>
        <taxon>Oryza sativa</taxon>
    </lineage>
</organism>
<proteinExistence type="predicted"/>
<evidence type="ECO:0000313" key="3">
    <source>
        <dbReference type="Proteomes" id="UP000000763"/>
    </source>
</evidence>
<reference evidence="2" key="1">
    <citation type="journal article" date="2002" name="Nature">
        <title>The genome sequence and structure of rice chromosome 1.</title>
        <authorList>
            <person name="Sasaki T."/>
            <person name="Matsumoto T."/>
            <person name="Yamamoto K."/>
            <person name="Sakata K."/>
            <person name="Baba T."/>
            <person name="Katayose Y."/>
            <person name="Wu J."/>
            <person name="Niimura Y."/>
            <person name="Cheng Z."/>
            <person name="Nagamura Y."/>
            <person name="Antonio B.A."/>
            <person name="Kanamori H."/>
            <person name="Hosokawa S."/>
            <person name="Masukawa M."/>
            <person name="Arikawa K."/>
            <person name="Chiden Y."/>
            <person name="Hayashi M."/>
            <person name="Okamoto M."/>
            <person name="Ando T."/>
            <person name="Aoki H."/>
            <person name="Arita K."/>
            <person name="Hamada M."/>
            <person name="Harada C."/>
            <person name="Hijishita S."/>
            <person name="Honda M."/>
            <person name="Ichikawa Y."/>
            <person name="Idonuma A."/>
            <person name="Iijima M."/>
            <person name="Ikeda M."/>
            <person name="Ikeno M."/>
            <person name="Itoh S."/>
            <person name="Itoh T."/>
            <person name="Itoh Y."/>
            <person name="Itoh Y."/>
            <person name="Iwabuchi A."/>
            <person name="Kamiya K."/>
            <person name="Karasawa W."/>
            <person name="Katagiri S."/>
            <person name="Kikuta A."/>
            <person name="Kobayashi N."/>
            <person name="Kono I."/>
            <person name="Machita K."/>
            <person name="Maehara T."/>
            <person name="Mizuno H."/>
            <person name="Mizubayashi T."/>
            <person name="Mukai Y."/>
            <person name="Nagasaki H."/>
            <person name="Nakashima M."/>
            <person name="Nakama Y."/>
            <person name="Nakamichi Y."/>
            <person name="Nakamura M."/>
            <person name="Namiki N."/>
            <person name="Negishi M."/>
            <person name="Ohta I."/>
            <person name="Ono N."/>
            <person name="Saji S."/>
            <person name="Sakai K."/>
            <person name="Shibata M."/>
            <person name="Shimokawa T."/>
            <person name="Shomura A."/>
            <person name="Song J."/>
            <person name="Takazaki Y."/>
            <person name="Terasawa K."/>
            <person name="Tsuji K."/>
            <person name="Waki K."/>
            <person name="Yamagata H."/>
            <person name="Yamane H."/>
            <person name="Yoshiki S."/>
            <person name="Yoshihara R."/>
            <person name="Yukawa K."/>
            <person name="Zhong H."/>
            <person name="Iwama H."/>
            <person name="Endo T."/>
            <person name="Ito H."/>
            <person name="Hahn J.H."/>
            <person name="Kim H.I."/>
            <person name="Eun M.Y."/>
            <person name="Yano M."/>
            <person name="Jiang J."/>
            <person name="Gojobori T."/>
        </authorList>
    </citation>
    <scope>NUCLEOTIDE SEQUENCE</scope>
</reference>
<name>Q5QMU2_ORYSJ</name>
<dbReference type="Proteomes" id="UP000000763">
    <property type="component" value="Chromosome 1"/>
</dbReference>
<accession>Q5QMU2</accession>
<reference evidence="3" key="3">
    <citation type="journal article" date="2008" name="Nucleic Acids Res.">
        <title>The rice annotation project database (RAP-DB): 2008 update.</title>
        <authorList>
            <consortium name="The rice annotation project (RAP)"/>
        </authorList>
    </citation>
    <scope>GENOME REANNOTATION</scope>
    <source>
        <strain evidence="3">cv. Nipponbare</strain>
    </source>
</reference>
<dbReference type="EMBL" id="AP003213">
    <property type="protein sequence ID" value="BAD73263.1"/>
    <property type="molecule type" value="Genomic_DNA"/>
</dbReference>
<evidence type="ECO:0000313" key="2">
    <source>
        <dbReference type="EMBL" id="BAD73263.1"/>
    </source>
</evidence>
<dbReference type="EMBL" id="AP002970">
    <property type="protein sequence ID" value="BAD73071.1"/>
    <property type="molecule type" value="Genomic_DNA"/>
</dbReference>